<feature type="domain" description="HAT C-terminal dimerisation" evidence="1">
    <location>
        <begin position="183"/>
        <end position="253"/>
    </location>
</feature>
<dbReference type="InterPro" id="IPR008906">
    <property type="entry name" value="HATC_C_dom"/>
</dbReference>
<dbReference type="Pfam" id="PF05699">
    <property type="entry name" value="Dimer_Tnp_hAT"/>
    <property type="match status" value="1"/>
</dbReference>
<evidence type="ECO:0000313" key="2">
    <source>
        <dbReference type="EMBL" id="KAK9666925.1"/>
    </source>
</evidence>
<comment type="caution">
    <text evidence="2">The sequence shown here is derived from an EMBL/GenBank/DDBJ whole genome shotgun (WGS) entry which is preliminary data.</text>
</comment>
<dbReference type="EMBL" id="JBDFQZ010000014">
    <property type="protein sequence ID" value="KAK9666925.1"/>
    <property type="molecule type" value="Genomic_DNA"/>
</dbReference>
<dbReference type="InterPro" id="IPR055298">
    <property type="entry name" value="AtLOH3-like"/>
</dbReference>
<evidence type="ECO:0000313" key="3">
    <source>
        <dbReference type="Proteomes" id="UP001443914"/>
    </source>
</evidence>
<evidence type="ECO:0000259" key="1">
    <source>
        <dbReference type="Pfam" id="PF05699"/>
    </source>
</evidence>
<dbReference type="GO" id="GO:0046983">
    <property type="term" value="F:protein dimerization activity"/>
    <property type="evidence" value="ECO:0007669"/>
    <property type="project" value="InterPro"/>
</dbReference>
<dbReference type="PANTHER" id="PTHR11697:SF230">
    <property type="entry name" value="ZINC FINGER, MYM DOMAIN CONTAINING 1"/>
    <property type="match status" value="1"/>
</dbReference>
<organism evidence="2 3">
    <name type="scientific">Saponaria officinalis</name>
    <name type="common">Common soapwort</name>
    <name type="synonym">Lychnis saponaria</name>
    <dbReference type="NCBI Taxonomy" id="3572"/>
    <lineage>
        <taxon>Eukaryota</taxon>
        <taxon>Viridiplantae</taxon>
        <taxon>Streptophyta</taxon>
        <taxon>Embryophyta</taxon>
        <taxon>Tracheophyta</taxon>
        <taxon>Spermatophyta</taxon>
        <taxon>Magnoliopsida</taxon>
        <taxon>eudicotyledons</taxon>
        <taxon>Gunneridae</taxon>
        <taxon>Pentapetalae</taxon>
        <taxon>Caryophyllales</taxon>
        <taxon>Caryophyllaceae</taxon>
        <taxon>Caryophylleae</taxon>
        <taxon>Saponaria</taxon>
    </lineage>
</organism>
<keyword evidence="3" id="KW-1185">Reference proteome</keyword>
<reference evidence="2" key="1">
    <citation type="submission" date="2024-03" db="EMBL/GenBank/DDBJ databases">
        <title>WGS assembly of Saponaria officinalis var. Norfolk2.</title>
        <authorList>
            <person name="Jenkins J."/>
            <person name="Shu S."/>
            <person name="Grimwood J."/>
            <person name="Barry K."/>
            <person name="Goodstein D."/>
            <person name="Schmutz J."/>
            <person name="Leebens-Mack J."/>
            <person name="Osbourn A."/>
        </authorList>
    </citation>
    <scope>NUCLEOTIDE SEQUENCE [LARGE SCALE GENOMIC DNA]</scope>
    <source>
        <strain evidence="2">JIC</strain>
    </source>
</reference>
<protein>
    <recommendedName>
        <fullName evidence="1">HAT C-terminal dimerisation domain-containing protein</fullName>
    </recommendedName>
</protein>
<accession>A0AAW1GTX0</accession>
<dbReference type="Proteomes" id="UP001443914">
    <property type="component" value="Unassembled WGS sequence"/>
</dbReference>
<gene>
    <name evidence="2" type="ORF">RND81_14G221200</name>
</gene>
<name>A0AAW1GTX0_SAPOF</name>
<dbReference type="PANTHER" id="PTHR11697">
    <property type="entry name" value="GENERAL TRANSCRIPTION FACTOR 2-RELATED ZINC FINGER PROTEIN"/>
    <property type="match status" value="1"/>
</dbReference>
<sequence length="279" mass="32841">MLHLMQLIFGYTNDLCEALQRRDQDIVNAMTLVSLTKERLQKTRDHEWDNFLQKVSVFCVKHKIEVPNMNDFYAPRGRSRRYFAKVINIHRFRVEMFLSVIDLQVQELNNRFDETNMELLLCMACLNPLNSFASFNKQKLLRLAEFYPSEFSCVDIVKLDHQLDLFVDDMRKDSRFQNLKNLGELSILLVETNKHVSFALVFLLLKLVLILPVATTSVERVFSSMTFVKNKLRNSMSDKLLNNCLVTVVERDLFVQVSNDDVLKRFQNMKSRRMVLDFP</sequence>
<proteinExistence type="predicted"/>
<dbReference type="AlphaFoldDB" id="A0AAW1GTX0"/>